<dbReference type="SUPFAM" id="SSF48113">
    <property type="entry name" value="Heme-dependent peroxidases"/>
    <property type="match status" value="1"/>
</dbReference>
<keyword evidence="4" id="KW-0479">Metal-binding</keyword>
<dbReference type="PANTHER" id="PTHR30555:SF0">
    <property type="entry name" value="CATALASE-PEROXIDASE"/>
    <property type="match status" value="1"/>
</dbReference>
<dbReference type="GO" id="GO:0070301">
    <property type="term" value="P:cellular response to hydrogen peroxide"/>
    <property type="evidence" value="ECO:0007669"/>
    <property type="project" value="TreeGrafter"/>
</dbReference>
<evidence type="ECO:0000256" key="5">
    <source>
        <dbReference type="ARBA" id="ARBA00023002"/>
    </source>
</evidence>
<dbReference type="GO" id="GO:0005829">
    <property type="term" value="C:cytosol"/>
    <property type="evidence" value="ECO:0007669"/>
    <property type="project" value="TreeGrafter"/>
</dbReference>
<dbReference type="EC" id="1.11.1.21" evidence="11"/>
<evidence type="ECO:0000313" key="11">
    <source>
        <dbReference type="EMBL" id="STD24139.1"/>
    </source>
</evidence>
<feature type="domain" description="Plant heme peroxidase family profile" evidence="10">
    <location>
        <begin position="1"/>
        <end position="163"/>
    </location>
</feature>
<evidence type="ECO:0000313" key="12">
    <source>
        <dbReference type="Proteomes" id="UP000255163"/>
    </source>
</evidence>
<dbReference type="InterPro" id="IPR002016">
    <property type="entry name" value="Haem_peroxidase"/>
</dbReference>
<dbReference type="Pfam" id="PF00141">
    <property type="entry name" value="peroxidase"/>
    <property type="match status" value="1"/>
</dbReference>
<dbReference type="PANTHER" id="PTHR30555">
    <property type="entry name" value="HYDROPEROXIDASE I, BIFUNCTIONAL CATALASE-PEROXIDASE"/>
    <property type="match status" value="1"/>
</dbReference>
<feature type="region of interest" description="Disordered" evidence="9">
    <location>
        <begin position="215"/>
        <end position="239"/>
    </location>
</feature>
<evidence type="ECO:0000256" key="1">
    <source>
        <dbReference type="ARBA" id="ARBA00001970"/>
    </source>
</evidence>
<dbReference type="STRING" id="640513.Entas_4327"/>
<organism evidence="11 12">
    <name type="scientific">Enterobacter asburiae</name>
    <dbReference type="NCBI Taxonomy" id="61645"/>
    <lineage>
        <taxon>Bacteria</taxon>
        <taxon>Pseudomonadati</taxon>
        <taxon>Pseudomonadota</taxon>
        <taxon>Gammaproteobacteria</taxon>
        <taxon>Enterobacterales</taxon>
        <taxon>Enterobacteriaceae</taxon>
        <taxon>Enterobacter</taxon>
        <taxon>Enterobacter cloacae complex</taxon>
    </lineage>
</organism>
<keyword evidence="2 11" id="KW-0575">Peroxidase</keyword>
<dbReference type="Proteomes" id="UP000255163">
    <property type="component" value="Unassembled WGS sequence"/>
</dbReference>
<keyword evidence="5 11" id="KW-0560">Oxidoreductase</keyword>
<name>A0A376FHB9_ENTAS</name>
<evidence type="ECO:0000259" key="10">
    <source>
        <dbReference type="Pfam" id="PF00141"/>
    </source>
</evidence>
<dbReference type="GO" id="GO:0004096">
    <property type="term" value="F:catalase activity"/>
    <property type="evidence" value="ECO:0007669"/>
    <property type="project" value="UniProtKB-EC"/>
</dbReference>
<evidence type="ECO:0000256" key="7">
    <source>
        <dbReference type="ARBA" id="ARBA00023324"/>
    </source>
</evidence>
<evidence type="ECO:0000256" key="6">
    <source>
        <dbReference type="ARBA" id="ARBA00023004"/>
    </source>
</evidence>
<evidence type="ECO:0000256" key="4">
    <source>
        <dbReference type="ARBA" id="ARBA00022723"/>
    </source>
</evidence>
<keyword evidence="3" id="KW-0349">Heme</keyword>
<keyword evidence="6" id="KW-0408">Iron</keyword>
<dbReference type="PRINTS" id="PR00458">
    <property type="entry name" value="PEROXIDASE"/>
</dbReference>
<evidence type="ECO:0000256" key="8">
    <source>
        <dbReference type="ARBA" id="ARBA00049145"/>
    </source>
</evidence>
<reference evidence="11 12" key="1">
    <citation type="submission" date="2018-06" db="EMBL/GenBank/DDBJ databases">
        <authorList>
            <consortium name="Pathogen Informatics"/>
            <person name="Doyle S."/>
        </authorList>
    </citation>
    <scope>NUCLEOTIDE SEQUENCE [LARGE SCALE GENOMIC DNA]</scope>
    <source>
        <strain evidence="11 12">NCTC12123</strain>
    </source>
</reference>
<dbReference type="AlphaFoldDB" id="A0A376FHB9"/>
<protein>
    <submittedName>
        <fullName evidence="11">Catalase/peroxidase HPI</fullName>
        <ecNumber evidence="11">1.11.1.21</ecNumber>
        <ecNumber evidence="11">1.11.1.6</ecNumber>
    </submittedName>
</protein>
<evidence type="ECO:0000256" key="3">
    <source>
        <dbReference type="ARBA" id="ARBA00022617"/>
    </source>
</evidence>
<dbReference type="InterPro" id="IPR000763">
    <property type="entry name" value="Catalase_peroxidase"/>
</dbReference>
<dbReference type="Gene3D" id="1.10.420.10">
    <property type="entry name" value="Peroxidase, domain 2"/>
    <property type="match status" value="1"/>
</dbReference>
<dbReference type="GO" id="GO:0020037">
    <property type="term" value="F:heme binding"/>
    <property type="evidence" value="ECO:0007669"/>
    <property type="project" value="InterPro"/>
</dbReference>
<dbReference type="GO" id="GO:0046872">
    <property type="term" value="F:metal ion binding"/>
    <property type="evidence" value="ECO:0007669"/>
    <property type="project" value="UniProtKB-KW"/>
</dbReference>
<dbReference type="GO" id="GO:0042744">
    <property type="term" value="P:hydrogen peroxide catabolic process"/>
    <property type="evidence" value="ECO:0007669"/>
    <property type="project" value="UniProtKB-KW"/>
</dbReference>
<comment type="catalytic activity">
    <reaction evidence="8">
        <text>2 H2O2 = O2 + 2 H2O</text>
        <dbReference type="Rhea" id="RHEA:20309"/>
        <dbReference type="ChEBI" id="CHEBI:15377"/>
        <dbReference type="ChEBI" id="CHEBI:15379"/>
        <dbReference type="ChEBI" id="CHEBI:16240"/>
        <dbReference type="EC" id="1.11.1.21"/>
    </reaction>
</comment>
<feature type="compositionally biased region" description="Polar residues" evidence="9">
    <location>
        <begin position="224"/>
        <end position="237"/>
    </location>
</feature>
<feature type="region of interest" description="Disordered" evidence="9">
    <location>
        <begin position="164"/>
        <end position="186"/>
    </location>
</feature>
<comment type="cofactor">
    <cofactor evidence="1">
        <name>heme b</name>
        <dbReference type="ChEBI" id="CHEBI:60344"/>
    </cofactor>
</comment>
<evidence type="ECO:0000256" key="9">
    <source>
        <dbReference type="SAM" id="MobiDB-lite"/>
    </source>
</evidence>
<sequence length="276" mass="30554">MAWHGAGTYRSVDGRGGAGRGQQRFAPLNSWPDNVSLDKARRLLWPIKQKYGQKISWADLFILAGNVALENSGFRTFGFGAGREDVWEPDLDVNWGDEKAWLTHRDPEALAKRPLAATEMGLIYVNPEGPNASGEPLSAAAAIRATFGNMGMNDEETVALIAGGPHSRQNPRRGVKPRTWAPTRKPRRLKRRAWAGPARTARGLAQIPYTSVWKLSGRKPDPSGATTSSRTCSNTNGCRPAARRGRFSLKPWMRRKSCPIRSTRRKNANLLCWSPI</sequence>
<keyword evidence="7" id="KW-0376">Hydrogen peroxide</keyword>
<dbReference type="EC" id="1.11.1.6" evidence="11"/>
<dbReference type="InterPro" id="IPR010255">
    <property type="entry name" value="Haem_peroxidase_sf"/>
</dbReference>
<evidence type="ECO:0000256" key="2">
    <source>
        <dbReference type="ARBA" id="ARBA00022559"/>
    </source>
</evidence>
<gene>
    <name evidence="11" type="primary">katG_3</name>
    <name evidence="11" type="ORF">NCTC12123_04234</name>
</gene>
<accession>A0A376FHB9</accession>
<proteinExistence type="predicted"/>
<dbReference type="EMBL" id="UFYI01000007">
    <property type="protein sequence ID" value="STD24139.1"/>
    <property type="molecule type" value="Genomic_DNA"/>
</dbReference>
<dbReference type="Gene3D" id="1.10.520.10">
    <property type="match status" value="1"/>
</dbReference>